<organism evidence="4 6">
    <name type="scientific">Halarchaeum rubridurum</name>
    <dbReference type="NCBI Taxonomy" id="489911"/>
    <lineage>
        <taxon>Archaea</taxon>
        <taxon>Methanobacteriati</taxon>
        <taxon>Methanobacteriota</taxon>
        <taxon>Stenosarchaea group</taxon>
        <taxon>Halobacteria</taxon>
        <taxon>Halobacteriales</taxon>
        <taxon>Halobacteriaceae</taxon>
    </lineage>
</organism>
<proteinExistence type="inferred from homology"/>
<gene>
    <name evidence="4" type="ORF">GCM10009017_11520</name>
    <name evidence="5" type="ORF">J2752_001605</name>
</gene>
<reference evidence="4" key="1">
    <citation type="journal article" date="2014" name="Int. J. Syst. Evol. Microbiol.">
        <title>Complete genome sequence of Corynebacterium casei LMG S-19264T (=DSM 44701T), isolated from a smear-ripened cheese.</title>
        <authorList>
            <consortium name="US DOE Joint Genome Institute (JGI-PGF)"/>
            <person name="Walter F."/>
            <person name="Albersmeier A."/>
            <person name="Kalinowski J."/>
            <person name="Ruckert C."/>
        </authorList>
    </citation>
    <scope>NUCLEOTIDE SEQUENCE</scope>
    <source>
        <strain evidence="4">JCM 16108</strain>
    </source>
</reference>
<dbReference type="Proteomes" id="UP000765891">
    <property type="component" value="Unassembled WGS sequence"/>
</dbReference>
<dbReference type="PANTHER" id="PTHR43639:SF1">
    <property type="entry name" value="SHORT-CHAIN DEHYDROGENASE_REDUCTASE FAMILY PROTEIN"/>
    <property type="match status" value="1"/>
</dbReference>
<dbReference type="Gene3D" id="3.40.50.720">
    <property type="entry name" value="NAD(P)-binding Rossmann-like Domain"/>
    <property type="match status" value="1"/>
</dbReference>
<dbReference type="InterPro" id="IPR057326">
    <property type="entry name" value="KR_dom"/>
</dbReference>
<evidence type="ECO:0000256" key="1">
    <source>
        <dbReference type="ARBA" id="ARBA00006484"/>
    </source>
</evidence>
<dbReference type="InterPro" id="IPR020904">
    <property type="entry name" value="Sc_DH/Rdtase_CS"/>
</dbReference>
<name>A0A830FYR1_9EURY</name>
<evidence type="ECO:0000313" key="6">
    <source>
        <dbReference type="Proteomes" id="UP000614609"/>
    </source>
</evidence>
<dbReference type="GO" id="GO:0016491">
    <property type="term" value="F:oxidoreductase activity"/>
    <property type="evidence" value="ECO:0007669"/>
    <property type="project" value="UniProtKB-KW"/>
</dbReference>
<reference evidence="4" key="2">
    <citation type="submission" date="2020-09" db="EMBL/GenBank/DDBJ databases">
        <authorList>
            <person name="Sun Q."/>
            <person name="Ohkuma M."/>
        </authorList>
    </citation>
    <scope>NUCLEOTIDE SEQUENCE</scope>
    <source>
        <strain evidence="4">JCM 16108</strain>
    </source>
</reference>
<dbReference type="PRINTS" id="PR00081">
    <property type="entry name" value="GDHRDH"/>
</dbReference>
<dbReference type="Proteomes" id="UP000614609">
    <property type="component" value="Unassembled WGS sequence"/>
</dbReference>
<comment type="caution">
    <text evidence="4">The sequence shown here is derived from an EMBL/GenBank/DDBJ whole genome shotgun (WGS) entry which is preliminary data.</text>
</comment>
<accession>A0A830FYR1</accession>
<keyword evidence="2" id="KW-0560">Oxidoreductase</keyword>
<comment type="similarity">
    <text evidence="1">Belongs to the short-chain dehydrogenases/reductases (SDR) family.</text>
</comment>
<dbReference type="SMART" id="SM00822">
    <property type="entry name" value="PKS_KR"/>
    <property type="match status" value="1"/>
</dbReference>
<evidence type="ECO:0000313" key="4">
    <source>
        <dbReference type="EMBL" id="GGM63135.1"/>
    </source>
</evidence>
<dbReference type="RefSeq" id="WP_188870780.1">
    <property type="nucleotide sequence ID" value="NZ_BMOO01000002.1"/>
</dbReference>
<dbReference type="InterPro" id="IPR002347">
    <property type="entry name" value="SDR_fam"/>
</dbReference>
<dbReference type="EMBL" id="BMOO01000002">
    <property type="protein sequence ID" value="GGM63135.1"/>
    <property type="molecule type" value="Genomic_DNA"/>
</dbReference>
<feature type="domain" description="Ketoreductase" evidence="3">
    <location>
        <begin position="8"/>
        <end position="185"/>
    </location>
</feature>
<evidence type="ECO:0000259" key="3">
    <source>
        <dbReference type="SMART" id="SM00822"/>
    </source>
</evidence>
<reference evidence="5" key="3">
    <citation type="submission" date="2021-03" db="EMBL/GenBank/DDBJ databases">
        <title>Genomic Encyclopedia of Type Strains, Phase IV (KMG-IV): sequencing the most valuable type-strain genomes for metagenomic binning, comparative biology and taxonomic classification.</title>
        <authorList>
            <person name="Goeker M."/>
        </authorList>
    </citation>
    <scope>NUCLEOTIDE SEQUENCE</scope>
    <source>
        <strain evidence="5">DSM 22443</strain>
    </source>
</reference>
<protein>
    <submittedName>
        <fullName evidence="4 5">Dehydrogenase</fullName>
    </submittedName>
</protein>
<evidence type="ECO:0000256" key="2">
    <source>
        <dbReference type="ARBA" id="ARBA00023002"/>
    </source>
</evidence>
<dbReference type="CDD" id="cd05233">
    <property type="entry name" value="SDR_c"/>
    <property type="match status" value="1"/>
</dbReference>
<sequence>MANDSTERTAVVTGAASGIGRAIARRLSDDGFHVVVADVADGNETVDLVHDDGGSAEYRRADVTDQESVDDLFVDLDVDALVNNAALYGPLVENKRRFDEIDGEEFQRVLDVNVTGVFRVTKAAVPHLHPGSTVVNIGSNSAELGVPGFLHYVASKGAVLSMTRSLATELGSADVRVNAVLPGLTMSEATLQNDDDYIEDLVSQQSIERRLEPEDVANSVAFLATAESAPMTGQVLSVDPGQTYY</sequence>
<dbReference type="AlphaFoldDB" id="A0A830FYR1"/>
<dbReference type="SUPFAM" id="SSF51735">
    <property type="entry name" value="NAD(P)-binding Rossmann-fold domains"/>
    <property type="match status" value="1"/>
</dbReference>
<dbReference type="OrthoDB" id="281764at2157"/>
<dbReference type="PRINTS" id="PR00080">
    <property type="entry name" value="SDRFAMILY"/>
</dbReference>
<dbReference type="InterPro" id="IPR036291">
    <property type="entry name" value="NAD(P)-bd_dom_sf"/>
</dbReference>
<keyword evidence="6" id="KW-1185">Reference proteome</keyword>
<dbReference type="Pfam" id="PF13561">
    <property type="entry name" value="adh_short_C2"/>
    <property type="match status" value="1"/>
</dbReference>
<dbReference type="FunFam" id="3.40.50.720:FF:000084">
    <property type="entry name" value="Short-chain dehydrogenase reductase"/>
    <property type="match status" value="1"/>
</dbReference>
<evidence type="ECO:0000313" key="5">
    <source>
        <dbReference type="EMBL" id="MBP1954693.1"/>
    </source>
</evidence>
<dbReference type="PANTHER" id="PTHR43639">
    <property type="entry name" value="OXIDOREDUCTASE, SHORT-CHAIN DEHYDROGENASE/REDUCTASE FAMILY (AFU_ORTHOLOGUE AFUA_5G02870)"/>
    <property type="match status" value="1"/>
</dbReference>
<dbReference type="PROSITE" id="PS00061">
    <property type="entry name" value="ADH_SHORT"/>
    <property type="match status" value="1"/>
</dbReference>
<dbReference type="EMBL" id="JAGGKO010000002">
    <property type="protein sequence ID" value="MBP1954693.1"/>
    <property type="molecule type" value="Genomic_DNA"/>
</dbReference>